<comment type="subcellular location">
    <subcellularLocation>
        <location evidence="1">Cytoplasm</location>
    </subcellularLocation>
</comment>
<reference evidence="5 6" key="1">
    <citation type="submission" date="2016-02" db="EMBL/GenBank/DDBJ databases">
        <title>Genome analysis of coral dinoflagellate symbionts highlights evolutionary adaptations to a symbiotic lifestyle.</title>
        <authorList>
            <person name="Aranda M."/>
            <person name="Li Y."/>
            <person name="Liew Y.J."/>
            <person name="Baumgarten S."/>
            <person name="Simakov O."/>
            <person name="Wilson M."/>
            <person name="Piel J."/>
            <person name="Ashoor H."/>
            <person name="Bougouffa S."/>
            <person name="Bajic V.B."/>
            <person name="Ryu T."/>
            <person name="Ravasi T."/>
            <person name="Bayer T."/>
            <person name="Micklem G."/>
            <person name="Kim H."/>
            <person name="Bhak J."/>
            <person name="Lajeunesse T.C."/>
            <person name="Voolstra C.R."/>
        </authorList>
    </citation>
    <scope>NUCLEOTIDE SEQUENCE [LARGE SCALE GENOMIC DNA]</scope>
    <source>
        <strain evidence="5 6">CCMP2467</strain>
    </source>
</reference>
<dbReference type="EMBL" id="LSRX01000344">
    <property type="protein sequence ID" value="OLP99961.1"/>
    <property type="molecule type" value="Genomic_DNA"/>
</dbReference>
<protein>
    <submittedName>
        <fullName evidence="5">Cytochrome c oxidase assembly protein COX19</fullName>
    </submittedName>
</protein>
<dbReference type="PROSITE" id="PS51808">
    <property type="entry name" value="CHCH"/>
    <property type="match status" value="1"/>
</dbReference>
<dbReference type="PANTHER" id="PTHR21107">
    <property type="entry name" value="CYTOCHROME C OXIDASE ASSEMBLY PROTEIN COX19"/>
    <property type="match status" value="1"/>
</dbReference>
<keyword evidence="2" id="KW-0963">Cytoplasm</keyword>
<dbReference type="AlphaFoldDB" id="A0A1Q9DXS2"/>
<organism evidence="5 6">
    <name type="scientific">Symbiodinium microadriaticum</name>
    <name type="common">Dinoflagellate</name>
    <name type="synonym">Zooxanthella microadriatica</name>
    <dbReference type="NCBI Taxonomy" id="2951"/>
    <lineage>
        <taxon>Eukaryota</taxon>
        <taxon>Sar</taxon>
        <taxon>Alveolata</taxon>
        <taxon>Dinophyceae</taxon>
        <taxon>Suessiales</taxon>
        <taxon>Symbiodiniaceae</taxon>
        <taxon>Symbiodinium</taxon>
    </lineage>
</organism>
<evidence type="ECO:0000313" key="5">
    <source>
        <dbReference type="EMBL" id="OLP99961.1"/>
    </source>
</evidence>
<evidence type="ECO:0000256" key="3">
    <source>
        <dbReference type="ARBA" id="ARBA00023157"/>
    </source>
</evidence>
<comment type="caution">
    <text evidence="5">The sequence shown here is derived from an EMBL/GenBank/DDBJ whole genome shotgun (WGS) entry which is preliminary data.</text>
</comment>
<dbReference type="PANTHER" id="PTHR21107:SF2">
    <property type="entry name" value="CYTOCHROME C OXIDASE ASSEMBLY PROTEIN COX19"/>
    <property type="match status" value="1"/>
</dbReference>
<dbReference type="Pfam" id="PF06747">
    <property type="entry name" value="CHCH"/>
    <property type="match status" value="1"/>
</dbReference>
<keyword evidence="3" id="KW-1015">Disulfide bond</keyword>
<gene>
    <name evidence="5" type="primary">COX19</name>
    <name evidence="5" type="ORF">AK812_SmicGene17418</name>
</gene>
<evidence type="ECO:0000313" key="6">
    <source>
        <dbReference type="Proteomes" id="UP000186817"/>
    </source>
</evidence>
<comment type="similarity">
    <text evidence="4">Belongs to the COX19 family.</text>
</comment>
<dbReference type="InterPro" id="IPR051383">
    <property type="entry name" value="COX19"/>
</dbReference>
<sequence length="172" mass="19760">MEGIFCLASAVKLELRFAADTWVCAGKVSDLSRLMKLAVSMGKRIMPGRPPDKGSFPLDHFSECSKLKEEYLQCLKQHSHDNMSCRYLSKRYLQCRMDKNLMTKEPMERLGFTEEDVSPAPARKKEKKKTKEETGWIVGIDGIKPERSNEWRRPTLVNIRAFISEKKEDASS</sequence>
<dbReference type="OMA" id="SMGKRIM"/>
<dbReference type="GO" id="GO:0005758">
    <property type="term" value="C:mitochondrial intermembrane space"/>
    <property type="evidence" value="ECO:0007669"/>
    <property type="project" value="TreeGrafter"/>
</dbReference>
<dbReference type="GO" id="GO:0033617">
    <property type="term" value="P:mitochondrial respiratory chain complex IV assembly"/>
    <property type="evidence" value="ECO:0007669"/>
    <property type="project" value="TreeGrafter"/>
</dbReference>
<dbReference type="InterPro" id="IPR010625">
    <property type="entry name" value="CHCH"/>
</dbReference>
<evidence type="ECO:0000256" key="4">
    <source>
        <dbReference type="ARBA" id="ARBA00038223"/>
    </source>
</evidence>
<dbReference type="Proteomes" id="UP000186817">
    <property type="component" value="Unassembled WGS sequence"/>
</dbReference>
<evidence type="ECO:0000256" key="2">
    <source>
        <dbReference type="ARBA" id="ARBA00022490"/>
    </source>
</evidence>
<name>A0A1Q9DXS2_SYMMI</name>
<dbReference type="OrthoDB" id="268594at2759"/>
<keyword evidence="6" id="KW-1185">Reference proteome</keyword>
<accession>A0A1Q9DXS2</accession>
<evidence type="ECO:0000256" key="1">
    <source>
        <dbReference type="ARBA" id="ARBA00004496"/>
    </source>
</evidence>
<proteinExistence type="inferred from homology"/>